<dbReference type="Proteomes" id="UP000235145">
    <property type="component" value="Unassembled WGS sequence"/>
</dbReference>
<evidence type="ECO:0000313" key="7">
    <source>
        <dbReference type="Proteomes" id="UP000235145"/>
    </source>
</evidence>
<dbReference type="PROSITE" id="PS50966">
    <property type="entry name" value="ZF_SWIM"/>
    <property type="match status" value="1"/>
</dbReference>
<dbReference type="InterPro" id="IPR006564">
    <property type="entry name" value="Znf_PMZ"/>
</dbReference>
<evidence type="ECO:0000256" key="2">
    <source>
        <dbReference type="ARBA" id="ARBA00022771"/>
    </source>
</evidence>
<keyword evidence="3" id="KW-0862">Zinc</keyword>
<dbReference type="InterPro" id="IPR018289">
    <property type="entry name" value="MULE_transposase_dom"/>
</dbReference>
<name>A0A9R1V0L0_LACSA</name>
<keyword evidence="7" id="KW-1185">Reference proteome</keyword>
<evidence type="ECO:0000313" key="6">
    <source>
        <dbReference type="EMBL" id="KAJ0196679.1"/>
    </source>
</evidence>
<comment type="caution">
    <text evidence="6">The sequence shown here is derived from an EMBL/GenBank/DDBJ whole genome shotgun (WGS) entry which is preliminary data.</text>
</comment>
<feature type="domain" description="SWIM-type" evidence="5">
    <location>
        <begin position="599"/>
        <end position="631"/>
    </location>
</feature>
<dbReference type="GO" id="GO:0008270">
    <property type="term" value="F:zinc ion binding"/>
    <property type="evidence" value="ECO:0007669"/>
    <property type="project" value="UniProtKB-KW"/>
</dbReference>
<dbReference type="PANTHER" id="PTHR31973:SF189">
    <property type="entry name" value="TRANSPOSASE, MUDR, PLANT, MULE TRANSPOSASE DOMAIN PROTEIN-RELATED"/>
    <property type="match status" value="1"/>
</dbReference>
<proteinExistence type="predicted"/>
<dbReference type="InterPro" id="IPR004332">
    <property type="entry name" value="Transposase_MuDR"/>
</dbReference>
<dbReference type="AlphaFoldDB" id="A0A9R1V0L0"/>
<evidence type="ECO:0000256" key="1">
    <source>
        <dbReference type="ARBA" id="ARBA00022723"/>
    </source>
</evidence>
<evidence type="ECO:0000259" key="5">
    <source>
        <dbReference type="PROSITE" id="PS50966"/>
    </source>
</evidence>
<dbReference type="PANTHER" id="PTHR31973">
    <property type="entry name" value="POLYPROTEIN, PUTATIVE-RELATED"/>
    <property type="match status" value="1"/>
</dbReference>
<evidence type="ECO:0000256" key="4">
    <source>
        <dbReference type="PROSITE-ProRule" id="PRU00325"/>
    </source>
</evidence>
<reference evidence="6 7" key="1">
    <citation type="journal article" date="2017" name="Nat. Commun.">
        <title>Genome assembly with in vitro proximity ligation data and whole-genome triplication in lettuce.</title>
        <authorList>
            <person name="Reyes-Chin-Wo S."/>
            <person name="Wang Z."/>
            <person name="Yang X."/>
            <person name="Kozik A."/>
            <person name="Arikit S."/>
            <person name="Song C."/>
            <person name="Xia L."/>
            <person name="Froenicke L."/>
            <person name="Lavelle D.O."/>
            <person name="Truco M.J."/>
            <person name="Xia R."/>
            <person name="Zhu S."/>
            <person name="Xu C."/>
            <person name="Xu H."/>
            <person name="Xu X."/>
            <person name="Cox K."/>
            <person name="Korf I."/>
            <person name="Meyers B.C."/>
            <person name="Michelmore R.W."/>
        </authorList>
    </citation>
    <scope>NUCLEOTIDE SEQUENCE [LARGE SCALE GENOMIC DNA]</scope>
    <source>
        <strain evidence="7">cv. Salinas</strain>
        <tissue evidence="6">Seedlings</tissue>
    </source>
</reference>
<keyword evidence="1" id="KW-0479">Metal-binding</keyword>
<keyword evidence="2 4" id="KW-0863">Zinc-finger</keyword>
<dbReference type="InterPro" id="IPR007527">
    <property type="entry name" value="Znf_SWIM"/>
</dbReference>
<sequence>MDKDDALVVEVQYNGHFFPRPFTYFVPDKKEIRYVDFRDRGYSEFIARLELITRRMCKDVYYCPDGQKLCQGLATLQNDCDYHEFLEYLHDKKKVSVYVDHMHEPLFDWIEMEEPEVEDDINSNEDEVDVIDKEGWEHEMDDEEFSMKRARASIQSMQKKDMFLNKLCPNNEEEEDPNAEQLPPVYHVYNSEQQWDQMAHVLGMKFTNPSELKHCLTNYAVKHGYDLWYEKNDQNRLLVKCCKGKEPTCPFRLWASWMQEERTFQIKSFKSTHNCENHKLSLRKMKAQISNTYNIIVSIGKCRNAKRFAFSEIEGTLKEHYSRLWEYGIEIKRANPGSTVSMEVDHMPDGSTMFKRFYVCFRGVRDGWVEGCRRVIGIDGCFLKGICKGELLAAVGRDSNNHMFPIAWAVVTVENKETWKSFLDLLMDDIERGNGNGLTLLSDGHKERVPHVEHRFCVRHILANFNTSFKGEHFIKPFWRDVKATTKQKHEAAMQEIKELYSRAFDYLMERDPKCYCRAFQVEVVFCDAIENGISESFNVEIVEARHIPIIEMLEDIRDLTICPSIRKKIADLKDKQRFWVVYPYEYQQFEVVLCNDRYAVDLIRRTCRCRRWQLTGIPCVHGVAAISSMNLNPQDYVASCYSKATYLNCYKYIIHPLNDSSPWTQSDYTKSLPPKSTFESCEHNCRFSGLAELECSGRMGSDEIW</sequence>
<dbReference type="Pfam" id="PF04434">
    <property type="entry name" value="SWIM"/>
    <property type="match status" value="1"/>
</dbReference>
<evidence type="ECO:0000256" key="3">
    <source>
        <dbReference type="ARBA" id="ARBA00022833"/>
    </source>
</evidence>
<dbReference type="EMBL" id="NBSK02000007">
    <property type="protein sequence ID" value="KAJ0196679.1"/>
    <property type="molecule type" value="Genomic_DNA"/>
</dbReference>
<dbReference type="SMART" id="SM00575">
    <property type="entry name" value="ZnF_PMZ"/>
    <property type="match status" value="1"/>
</dbReference>
<organism evidence="6 7">
    <name type="scientific">Lactuca sativa</name>
    <name type="common">Garden lettuce</name>
    <dbReference type="NCBI Taxonomy" id="4236"/>
    <lineage>
        <taxon>Eukaryota</taxon>
        <taxon>Viridiplantae</taxon>
        <taxon>Streptophyta</taxon>
        <taxon>Embryophyta</taxon>
        <taxon>Tracheophyta</taxon>
        <taxon>Spermatophyta</taxon>
        <taxon>Magnoliopsida</taxon>
        <taxon>eudicotyledons</taxon>
        <taxon>Gunneridae</taxon>
        <taxon>Pentapetalae</taxon>
        <taxon>asterids</taxon>
        <taxon>campanulids</taxon>
        <taxon>Asterales</taxon>
        <taxon>Asteraceae</taxon>
        <taxon>Cichorioideae</taxon>
        <taxon>Cichorieae</taxon>
        <taxon>Lactucinae</taxon>
        <taxon>Lactuca</taxon>
    </lineage>
</organism>
<gene>
    <name evidence="6" type="ORF">LSAT_V11C700381420</name>
</gene>
<accession>A0A9R1V0L0</accession>
<protein>
    <recommendedName>
        <fullName evidence="5">SWIM-type domain-containing protein</fullName>
    </recommendedName>
</protein>
<dbReference type="Pfam" id="PF03108">
    <property type="entry name" value="DBD_Tnp_Mut"/>
    <property type="match status" value="1"/>
</dbReference>
<dbReference type="Pfam" id="PF10551">
    <property type="entry name" value="MULE"/>
    <property type="match status" value="1"/>
</dbReference>